<keyword evidence="1" id="KW-0560">Oxidoreductase</keyword>
<dbReference type="PANTHER" id="PTHR43157">
    <property type="entry name" value="PHOSPHATIDYLINOSITOL-GLYCAN BIOSYNTHESIS CLASS F PROTEIN-RELATED"/>
    <property type="match status" value="1"/>
</dbReference>
<proteinExistence type="predicted"/>
<accession>A0A7W8KHV0</accession>
<evidence type="ECO:0000313" key="3">
    <source>
        <dbReference type="EMBL" id="MBB5376799.1"/>
    </source>
</evidence>
<sequence length="158" mass="17002">MSVASDAHRSGRVNWNDPGHARGYMGFRVYSQSKLMNIMFAFALARRVAGSGVTSTALHPGVVRSGFWDHGSGVVRPVFALIKRFGTISSEEGARTPVYLATAPEVQGLNGIYFARCQPAPTTPAARDEAAQERLWTMTQAWLAPWLDGADAPPAAAL</sequence>
<dbReference type="SUPFAM" id="SSF51735">
    <property type="entry name" value="NAD(P)-binding Rossmann-fold domains"/>
    <property type="match status" value="1"/>
</dbReference>
<evidence type="ECO:0000256" key="1">
    <source>
        <dbReference type="ARBA" id="ARBA00023002"/>
    </source>
</evidence>
<dbReference type="InterPro" id="IPR036291">
    <property type="entry name" value="NAD(P)-bd_dom_sf"/>
</dbReference>
<dbReference type="PANTHER" id="PTHR43157:SF31">
    <property type="entry name" value="PHOSPHATIDYLINOSITOL-GLYCAN BIOSYNTHESIS CLASS F PROTEIN"/>
    <property type="match status" value="1"/>
</dbReference>
<dbReference type="Gene3D" id="3.40.50.720">
    <property type="entry name" value="NAD(P)-binding Rossmann-like Domain"/>
    <property type="match status" value="1"/>
</dbReference>
<dbReference type="Proteomes" id="UP000539473">
    <property type="component" value="Unassembled WGS sequence"/>
</dbReference>
<name>A0A7W8KHV0_9DEIO</name>
<reference evidence="2" key="4">
    <citation type="submission" date="2024-05" db="EMBL/GenBank/DDBJ databases">
        <authorList>
            <person name="Sun Q."/>
            <person name="Zhou Y."/>
        </authorList>
    </citation>
    <scope>NUCLEOTIDE SEQUENCE</scope>
    <source>
        <strain evidence="2">CGMCC 1.18437</strain>
    </source>
</reference>
<protein>
    <submittedName>
        <fullName evidence="3">NAD(P)-dependent dehydrogenase (Short-subunit alcohol dehydrogenase family)</fullName>
    </submittedName>
</protein>
<comment type="caution">
    <text evidence="3">The sequence shown here is derived from an EMBL/GenBank/DDBJ whole genome shotgun (WGS) entry which is preliminary data.</text>
</comment>
<reference evidence="3 4" key="3">
    <citation type="submission" date="2020-08" db="EMBL/GenBank/DDBJ databases">
        <title>Genomic Encyclopedia of Type Strains, Phase IV (KMG-IV): sequencing the most valuable type-strain genomes for metagenomic binning, comparative biology and taxonomic classification.</title>
        <authorList>
            <person name="Goeker M."/>
        </authorList>
    </citation>
    <scope>NUCLEOTIDE SEQUENCE [LARGE SCALE GENOMIC DNA]</scope>
    <source>
        <strain evidence="3 4">DSM 27521</strain>
    </source>
</reference>
<dbReference type="AlphaFoldDB" id="A0A7W8KHV0"/>
<gene>
    <name evidence="2" type="ORF">GCM10017781_22280</name>
    <name evidence="3" type="ORF">HNQ07_002263</name>
</gene>
<evidence type="ECO:0000313" key="2">
    <source>
        <dbReference type="EMBL" id="GHF45429.1"/>
    </source>
</evidence>
<dbReference type="EMBL" id="JACHFK010000005">
    <property type="protein sequence ID" value="MBB5376799.1"/>
    <property type="molecule type" value="Genomic_DNA"/>
</dbReference>
<reference evidence="5" key="2">
    <citation type="journal article" date="2019" name="Int. J. Syst. Evol. Microbiol.">
        <title>The Global Catalogue of Microorganisms (GCM) 10K type strain sequencing project: providing services to taxonomists for standard genome sequencing and annotation.</title>
        <authorList>
            <consortium name="The Broad Institute Genomics Platform"/>
            <consortium name="The Broad Institute Genome Sequencing Center for Infectious Disease"/>
            <person name="Wu L."/>
            <person name="Ma J."/>
        </authorList>
    </citation>
    <scope>NUCLEOTIDE SEQUENCE [LARGE SCALE GENOMIC DNA]</scope>
    <source>
        <strain evidence="5">CGMCC 1.18437</strain>
    </source>
</reference>
<reference evidence="2" key="1">
    <citation type="journal article" date="2014" name="Int. J. Syst. Evol. Microbiol.">
        <title>Complete genome of a new Firmicutes species belonging to the dominant human colonic microbiota ('Ruminococcus bicirculans') reveals two chromosomes and a selective capacity to utilize plant glucans.</title>
        <authorList>
            <consortium name="NISC Comparative Sequencing Program"/>
            <person name="Wegmann U."/>
            <person name="Louis P."/>
            <person name="Goesmann A."/>
            <person name="Henrissat B."/>
            <person name="Duncan S.H."/>
            <person name="Flint H.J."/>
        </authorList>
    </citation>
    <scope>NUCLEOTIDE SEQUENCE</scope>
    <source>
        <strain evidence="2">CGMCC 1.18437</strain>
    </source>
</reference>
<organism evidence="3 4">
    <name type="scientific">Deinococcus metalli</name>
    <dbReference type="NCBI Taxonomy" id="1141878"/>
    <lineage>
        <taxon>Bacteria</taxon>
        <taxon>Thermotogati</taxon>
        <taxon>Deinococcota</taxon>
        <taxon>Deinococci</taxon>
        <taxon>Deinococcales</taxon>
        <taxon>Deinococcaceae</taxon>
        <taxon>Deinococcus</taxon>
    </lineage>
</organism>
<dbReference type="GO" id="GO:0016491">
    <property type="term" value="F:oxidoreductase activity"/>
    <property type="evidence" value="ECO:0007669"/>
    <property type="project" value="UniProtKB-KW"/>
</dbReference>
<evidence type="ECO:0000313" key="4">
    <source>
        <dbReference type="Proteomes" id="UP000539473"/>
    </source>
</evidence>
<keyword evidence="5" id="KW-1185">Reference proteome</keyword>
<dbReference type="RefSeq" id="WP_221274949.1">
    <property type="nucleotide sequence ID" value="NZ_BNAJ01000005.1"/>
</dbReference>
<dbReference type="Proteomes" id="UP000619376">
    <property type="component" value="Unassembled WGS sequence"/>
</dbReference>
<dbReference type="EMBL" id="BNAJ01000005">
    <property type="protein sequence ID" value="GHF45429.1"/>
    <property type="molecule type" value="Genomic_DNA"/>
</dbReference>
<evidence type="ECO:0000313" key="5">
    <source>
        <dbReference type="Proteomes" id="UP000619376"/>
    </source>
</evidence>